<dbReference type="PANTHER" id="PTHR22604:SF105">
    <property type="entry name" value="TRANS-1,2-DIHYDROBENZENE-1,2-DIOL DEHYDROGENASE"/>
    <property type="match status" value="1"/>
</dbReference>
<dbReference type="Pfam" id="PF01408">
    <property type="entry name" value="GFO_IDH_MocA"/>
    <property type="match status" value="1"/>
</dbReference>
<evidence type="ECO:0000256" key="2">
    <source>
        <dbReference type="ARBA" id="ARBA00023002"/>
    </source>
</evidence>
<accession>A0A255XUT1</accession>
<evidence type="ECO:0000256" key="1">
    <source>
        <dbReference type="ARBA" id="ARBA00010928"/>
    </source>
</evidence>
<dbReference type="EMBL" id="NOXS01000026">
    <property type="protein sequence ID" value="OYQ20777.1"/>
    <property type="molecule type" value="Genomic_DNA"/>
</dbReference>
<evidence type="ECO:0000313" key="6">
    <source>
        <dbReference type="Proteomes" id="UP000216361"/>
    </source>
</evidence>
<evidence type="ECO:0000259" key="4">
    <source>
        <dbReference type="Pfam" id="PF22725"/>
    </source>
</evidence>
<feature type="domain" description="GFO/IDH/MocA-like oxidoreductase" evidence="4">
    <location>
        <begin position="133"/>
        <end position="250"/>
    </location>
</feature>
<evidence type="ECO:0000313" key="5">
    <source>
        <dbReference type="EMBL" id="OYQ20777.1"/>
    </source>
</evidence>
<dbReference type="InterPro" id="IPR000683">
    <property type="entry name" value="Gfo/Idh/MocA-like_OxRdtase_N"/>
</dbReference>
<dbReference type="Proteomes" id="UP000216361">
    <property type="component" value="Unassembled WGS sequence"/>
</dbReference>
<dbReference type="InterPro" id="IPR050984">
    <property type="entry name" value="Gfo/Idh/MocA_domain"/>
</dbReference>
<proteinExistence type="inferred from homology"/>
<dbReference type="RefSeq" id="WP_094407644.1">
    <property type="nucleotide sequence ID" value="NZ_BMJZ01000001.1"/>
</dbReference>
<dbReference type="InterPro" id="IPR036291">
    <property type="entry name" value="NAD(P)-bd_dom_sf"/>
</dbReference>
<dbReference type="AlphaFoldDB" id="A0A255XUT1"/>
<feature type="domain" description="Gfo/Idh/MocA-like oxidoreductase N-terminal" evidence="3">
    <location>
        <begin position="12"/>
        <end position="122"/>
    </location>
</feature>
<dbReference type="SUPFAM" id="SSF51735">
    <property type="entry name" value="NAD(P)-binding Rossmann-fold domains"/>
    <property type="match status" value="1"/>
</dbReference>
<reference evidence="5 6" key="1">
    <citation type="submission" date="2017-07" db="EMBL/GenBank/DDBJ databases">
        <title>Elstera cyanobacteriorum sp. nov., a novel bacterium isolated from cyanobacterial aggregates in a eutrophic lake.</title>
        <authorList>
            <person name="Cai H."/>
        </authorList>
    </citation>
    <scope>NUCLEOTIDE SEQUENCE [LARGE SCALE GENOMIC DNA]</scope>
    <source>
        <strain evidence="5 6">TH019</strain>
    </source>
</reference>
<keyword evidence="2" id="KW-0560">Oxidoreductase</keyword>
<comment type="similarity">
    <text evidence="1">Belongs to the Gfo/Idh/MocA family.</text>
</comment>
<sequence>MGRKVAWGVLSTAKIGTAKVIPAMQQGAATVIAAIASRDLASAQAAATQLGIPKAYGSYEELLADPAIEAIYNPLPNHLHVPWTLKALAAGKHVLCEKPIGLTAEEAGALIAARDASGKHVAEAFMVRFHPQWRRAREIVRSGEIGEVRAIQTAFSYFNADPNNVRNQADIGGGGLLDIGCYAVATARYIFGAEPERAAALVDFDPAFGTDRLTSGLLAFPGGRQVTFTCSTQLVSYQRVQIFGTKGRLEVEIPFNAPPGYGCSIGIDSGKDHFGSGIRRETVEACDQYTLQGDAFSRIILGDEAQEFGIEDAIANMRALDALARSGKSGGFERV</sequence>
<evidence type="ECO:0000259" key="3">
    <source>
        <dbReference type="Pfam" id="PF01408"/>
    </source>
</evidence>
<dbReference type="SUPFAM" id="SSF55347">
    <property type="entry name" value="Glyceraldehyde-3-phosphate dehydrogenase-like, C-terminal domain"/>
    <property type="match status" value="1"/>
</dbReference>
<dbReference type="Gene3D" id="3.40.50.720">
    <property type="entry name" value="NAD(P)-binding Rossmann-like Domain"/>
    <property type="match status" value="1"/>
</dbReference>
<gene>
    <name evidence="5" type="ORF">CHR90_03755</name>
</gene>
<protein>
    <submittedName>
        <fullName evidence="5">NAD-binding protein</fullName>
    </submittedName>
</protein>
<keyword evidence="6" id="KW-1185">Reference proteome</keyword>
<dbReference type="PANTHER" id="PTHR22604">
    <property type="entry name" value="OXIDOREDUCTASES"/>
    <property type="match status" value="1"/>
</dbReference>
<dbReference type="OrthoDB" id="9801953at2"/>
<name>A0A255XUT1_9PROT</name>
<organism evidence="5 6">
    <name type="scientific">Elstera cyanobacteriorum</name>
    <dbReference type="NCBI Taxonomy" id="2022747"/>
    <lineage>
        <taxon>Bacteria</taxon>
        <taxon>Pseudomonadati</taxon>
        <taxon>Pseudomonadota</taxon>
        <taxon>Alphaproteobacteria</taxon>
        <taxon>Rhodospirillales</taxon>
        <taxon>Rhodospirillaceae</taxon>
        <taxon>Elstera</taxon>
    </lineage>
</organism>
<dbReference type="InterPro" id="IPR055170">
    <property type="entry name" value="GFO_IDH_MocA-like_dom"/>
</dbReference>
<dbReference type="Pfam" id="PF22725">
    <property type="entry name" value="GFO_IDH_MocA_C3"/>
    <property type="match status" value="1"/>
</dbReference>
<dbReference type="GO" id="GO:0000166">
    <property type="term" value="F:nucleotide binding"/>
    <property type="evidence" value="ECO:0007669"/>
    <property type="project" value="InterPro"/>
</dbReference>
<dbReference type="Gene3D" id="3.30.360.10">
    <property type="entry name" value="Dihydrodipicolinate Reductase, domain 2"/>
    <property type="match status" value="1"/>
</dbReference>
<comment type="caution">
    <text evidence="5">The sequence shown here is derived from an EMBL/GenBank/DDBJ whole genome shotgun (WGS) entry which is preliminary data.</text>
</comment>
<dbReference type="GO" id="GO:0016491">
    <property type="term" value="F:oxidoreductase activity"/>
    <property type="evidence" value="ECO:0007669"/>
    <property type="project" value="UniProtKB-KW"/>
</dbReference>